<evidence type="ECO:0000313" key="2">
    <source>
        <dbReference type="Proteomes" id="UP000057134"/>
    </source>
</evidence>
<accession>A0A0N7H8S3</accession>
<dbReference type="PATRIC" id="fig|1766.6.peg.3178"/>
<dbReference type="Proteomes" id="UP000057134">
    <property type="component" value="Chromosome"/>
</dbReference>
<reference evidence="1 2" key="1">
    <citation type="journal article" date="2015" name="MBio">
        <title>Enzymatic Degradation of Phenazines Can Generate Energy and Protect Sensitive Organisms from Toxicity.</title>
        <authorList>
            <person name="Costa K.C."/>
            <person name="Bergkessel M."/>
            <person name="Saunders S."/>
            <person name="Korlach J."/>
            <person name="Newman D.K."/>
        </authorList>
    </citation>
    <scope>NUCLEOTIDE SEQUENCE [LARGE SCALE GENOMIC DNA]</scope>
    <source>
        <strain evidence="1 2">CT6</strain>
    </source>
</reference>
<evidence type="ECO:0000313" key="1">
    <source>
        <dbReference type="EMBL" id="ALI27023.1"/>
    </source>
</evidence>
<dbReference type="AlphaFoldDB" id="A0A0N7H8S3"/>
<organism evidence="1 2">
    <name type="scientific">Mycolicibacterium fortuitum</name>
    <name type="common">Mycobacterium fortuitum</name>
    <dbReference type="NCBI Taxonomy" id="1766"/>
    <lineage>
        <taxon>Bacteria</taxon>
        <taxon>Bacillati</taxon>
        <taxon>Actinomycetota</taxon>
        <taxon>Actinomycetes</taxon>
        <taxon>Mycobacteriales</taxon>
        <taxon>Mycobacteriaceae</taxon>
        <taxon>Mycolicibacterium</taxon>
    </lineage>
</organism>
<protein>
    <submittedName>
        <fullName evidence="1">Uncharacterized protein</fullName>
    </submittedName>
</protein>
<dbReference type="EMBL" id="CP011269">
    <property type="protein sequence ID" value="ALI27023.1"/>
    <property type="molecule type" value="Genomic_DNA"/>
</dbReference>
<keyword evidence="2" id="KW-1185">Reference proteome</keyword>
<name>A0A0N7H8S3_MYCFO</name>
<gene>
    <name evidence="1" type="ORF">XA26_31930</name>
</gene>
<dbReference type="KEGG" id="mft:XA26_31930"/>
<dbReference type="STRING" id="1766.XA26_31930"/>
<proteinExistence type="predicted"/>
<sequence>MTRLRTRWSIIRWPRAPRAETIFPGLGNGPRLQRADYGSVMTYGEQWAALCVSKMVIGPGGAP</sequence>